<evidence type="ECO:0000256" key="4">
    <source>
        <dbReference type="ARBA" id="ARBA00022759"/>
    </source>
</evidence>
<dbReference type="Gene3D" id="2.60.40.3770">
    <property type="match status" value="1"/>
</dbReference>
<evidence type="ECO:0000256" key="5">
    <source>
        <dbReference type="ARBA" id="ARBA00022801"/>
    </source>
</evidence>
<evidence type="ECO:0000313" key="12">
    <source>
        <dbReference type="Proteomes" id="UP000024635"/>
    </source>
</evidence>
<comment type="caution">
    <text evidence="11">The sequence shown here is derived from an EMBL/GenBank/DDBJ whole genome shotgun (WGS) entry which is preliminary data.</text>
</comment>
<feature type="region of interest" description="Disordered" evidence="8">
    <location>
        <begin position="135"/>
        <end position="159"/>
    </location>
</feature>
<dbReference type="Pfam" id="PF05585">
    <property type="entry name" value="DUF1758"/>
    <property type="match status" value="1"/>
</dbReference>
<keyword evidence="5" id="KW-0378">Hydrolase</keyword>
<dbReference type="InterPro" id="IPR008737">
    <property type="entry name" value="DUF1758"/>
</dbReference>
<evidence type="ECO:0000256" key="1">
    <source>
        <dbReference type="ARBA" id="ARBA00022679"/>
    </source>
</evidence>
<evidence type="ECO:0000256" key="8">
    <source>
        <dbReference type="SAM" id="MobiDB-lite"/>
    </source>
</evidence>
<dbReference type="Pfam" id="PF18701">
    <property type="entry name" value="DUF5641"/>
    <property type="match status" value="1"/>
</dbReference>
<dbReference type="InterPro" id="IPR043502">
    <property type="entry name" value="DNA/RNA_pol_sf"/>
</dbReference>
<dbReference type="InterPro" id="IPR001584">
    <property type="entry name" value="Integrase_cat-core"/>
</dbReference>
<dbReference type="Pfam" id="PF03564">
    <property type="entry name" value="DUF1759"/>
    <property type="match status" value="1"/>
</dbReference>
<evidence type="ECO:0000259" key="10">
    <source>
        <dbReference type="PROSITE" id="PS50994"/>
    </source>
</evidence>
<keyword evidence="7" id="KW-0175">Coiled coil</keyword>
<dbReference type="InterPro" id="IPR040676">
    <property type="entry name" value="DUF5641"/>
</dbReference>
<dbReference type="InterPro" id="IPR036397">
    <property type="entry name" value="RNaseH_sf"/>
</dbReference>
<dbReference type="Pfam" id="PF07245">
    <property type="entry name" value="Phlebovirus_G2"/>
    <property type="match status" value="1"/>
</dbReference>
<dbReference type="InterPro" id="IPR008042">
    <property type="entry name" value="Retrotrans_Pao"/>
</dbReference>
<dbReference type="Gene3D" id="3.10.10.10">
    <property type="entry name" value="HIV Type 1 Reverse Transcriptase, subunit A, domain 1"/>
    <property type="match status" value="1"/>
</dbReference>
<dbReference type="PROSITE" id="PS50994">
    <property type="entry name" value="INTEGRASE"/>
    <property type="match status" value="1"/>
</dbReference>
<dbReference type="Pfam" id="PF00078">
    <property type="entry name" value="RVT_1"/>
    <property type="match status" value="1"/>
</dbReference>
<keyword evidence="2" id="KW-0548">Nucleotidyltransferase</keyword>
<evidence type="ECO:0000256" key="2">
    <source>
        <dbReference type="ARBA" id="ARBA00022695"/>
    </source>
</evidence>
<dbReference type="GO" id="GO:0042575">
    <property type="term" value="C:DNA polymerase complex"/>
    <property type="evidence" value="ECO:0007669"/>
    <property type="project" value="UniProtKB-ARBA"/>
</dbReference>
<dbReference type="EMBL" id="JARK01001345">
    <property type="protein sequence ID" value="EYC27361.1"/>
    <property type="molecule type" value="Genomic_DNA"/>
</dbReference>
<accession>A0A016VJ81</accession>
<evidence type="ECO:0000256" key="6">
    <source>
        <dbReference type="ARBA" id="ARBA00022918"/>
    </source>
</evidence>
<sequence>MTEIQVFKTKITSACAFLKTNQAEMEQLEQPFAFPTEKRECQSYIRDKMASLNHLQRRIKNAKEHLDAQVTAAINSINTRLEQKEREKLMSELNKHLEVDSNSLDFTTMLWLNQIEFRKEELTQQSDLITASLPVERASSHGNDNPDWTSNGSTQPERTERNIQIRRPLLEVPPFSGNFREFNAFWSVFESLIHNDRELSDTEKFLFLKQALRGKAAAAIQCLPVIGEKYQTAVNTLKKHFDKSASMADILINEIERLPRAKGEPHSCRETFEAINSRMSHLEQTGIPMNADRMWRRLILSKFPEFVCRTVIQKENEAGNSFDVNDIITAIDDIIALQETTSLTTKTLFDVGQARNTTERQNTRTDKRFTEKRFKRTCLCGETHPPQYCTRFTTPESRRAEARRQKACWKCFDKSHNSRDCRNFGPCPKCNDAHHSALCSSRRNEPETIHVPKPRPWQPPMRENQQFSSRPTNQTSPNRRKQPQSRLGRETNPVQTHQNSTSPAMDLSIDSRAQTFNQYVLQIASAMIFNEAEQEYEPVTMLLDSGAQRSFIKSHVSNTLKLPIISSTSFTTTGMGELRETFTSKEVPITLKGLHGTKKLQRVSVYTKERLTAKTSTAQLSEADKRFIKDRRVTLAQADLKCSDVSPDLLIGQDLLSTIIDHSAPILHLPSGLILTPTVFGYTISGTSEAHLTNDASSTCSSLIVATPFVTSPRDDYKKDIKHLYELESLGLNISNDSHEASMIKFMNNYRKSIVIQNGRITAGFPFTEDVANLSDNFNVAIRRFQSLFKVLQGDTEKMFLYNDTLMDYLKEGIIEDCNNAGTGIATFYLPHRHVWTPSKSTKLRVVFDASSHAKDQLSLNDVVYEGYSLSPLIHEILLRFRTHQYTMTADIQKAFLQIQLPEDHRDVTRFLWVKDLSKPPQGSNLRYFRFCRVPFGVNAGPAILNQSLLKHIEETSSVLGQELSNSLYVDNVLLEGETPDELLAKYEESKKIFSSIGMNLRDYLSNSVEVNERIKEHDRATNTSTKILGIGWNSTDDTISFECTDKGSSKISKRTVLSQINGYCYDPLGLLTPLMTPAKVFLQDLHKQKYGWDTELLQTDQETWRSIKANISGFEKELPRKISVDTTASHTISVFVDSSKRVYACSIYVTSISESGQKESRLFTAKSKVAPINKEQTIPRLELLSIFIGLSLTESTVEKVNLRIEQINVFSDSTIALYWIHGTKRLPPTVSTLVQKIELIRKRLSEQTPVSFYHVPTHENIADCATRGIPKEEFANHTWWCGPTWLNRPTEDWPVKKATDLRSQEPSDEEDADLCTSVAAKGEPVWPTDKISNFSKLSRVVAYCARFIRNASKQKYLKIQRIGLLTTTPSADEIIQAEALIIRQEQSIHGSEVLIQNKQLNVNYDENRILRKFGRLQNADISYDAANPIHIPKQSKLGQLIAEQQHRSLSHCGLNQLLYNIRQRYWIPQDRVLCKRVLRNCAICRRFNATPFKYPNMGPLPKERVTESPPFTYTGVDLMGPILIKGLQSEEAKRYVVLFTCLVTRLVHLEIATDLSAKSFIFTLKRFIARRGVPQKIISDNGTNFQLAETLLSKADVNEDDAHLSLFLAEHKISWNFIPPSSPWMGGVWERMVGTVKRSLQKTIGRRKLTEELLHTTLCEIESVVNSRPLTTLGDQSSPCEILRPIDFVYKDIRHGTTQLSPRTDEDDPDYLPYPELSSQKAAKEALTETERLTKKFWTMWKHEYLVELRDRHQLFGKNHKATNREPRIGDVVIMDEDNHTSRGQWPLAVIIDIVRSRDGSIRSVILRTNTGREVQRPVNRIIPLEIQSACDTTNNEDFAPPSGVIAKIKKVLKKKTADDESELRKQPARVAKKPINYKEMNQNSAHVTKRNVTSSSSNAVTMILLSIALLGINTAAAQTIVCSNKGVLLNSTSPTKSEICVNYKECVTISADVNVSEITLPFKYLVNQHIVQWRTIINSKQETETIICPPGEICSKISCIFCAEFFGNPHCFPQLAVGIMAACLSLLMAPILMICYFVTSSTKRRYRLKQGKDNMTPRGSQGRQLERIFASHPLRSKMIVFTAIMTCLAAEAEACVFSHNINANNTICHKTNSSDNCRQVQETTITLSERRPEACLRLRNANQTVGSMEVRLQHVVLSCNPVVLFYTRDVDIITESAKRCHLAGSCTSQTCSHTRRTTQIPELQDTYDFPGVSRCTTSCGGIGCGCLLPMPGCLFSRTFARPRNTKVYRVFHCPTWEESAMIKITHSDAKGKRRTTIVNVISQTTKVLDNINVTLEFVTTPTIPLLSSIFLQAVNNDSNSEVALIGNDDVFALRCPTESSTSNITECVMEDTCSCSPTETDANCQCRSLNITERANSVESRLPLSSSVLYLQDVHGRVQGISHDSVADLTIGTSVQYQTDNMVDYMDCDISASPLHGCYNCLRGAEVIFSCFSKQPIMVEVNCERHMFAAVCNSSTSHTAVTIHATLPKFKEACWVQCGSSHHNITLSGVLAYHASWITSNNKQGSKHANYVNMFNYPNLGHLLDVALENWKTAVTSFLAAALFIAIGALTIPKLIARLLC</sequence>
<evidence type="ECO:0000313" key="11">
    <source>
        <dbReference type="EMBL" id="EYC27361.1"/>
    </source>
</evidence>
<keyword evidence="9" id="KW-0812">Transmembrane</keyword>
<dbReference type="InterPro" id="IPR000477">
    <property type="entry name" value="RT_dom"/>
</dbReference>
<dbReference type="InterPro" id="IPR005312">
    <property type="entry name" value="DUF1759"/>
</dbReference>
<dbReference type="SUPFAM" id="SSF53098">
    <property type="entry name" value="Ribonuclease H-like"/>
    <property type="match status" value="1"/>
</dbReference>
<dbReference type="Gene3D" id="3.30.420.10">
    <property type="entry name" value="Ribonuclease H-like superfamily/Ribonuclease H"/>
    <property type="match status" value="2"/>
</dbReference>
<feature type="transmembrane region" description="Helical" evidence="9">
    <location>
        <begin position="2017"/>
        <end position="2041"/>
    </location>
</feature>
<evidence type="ECO:0000256" key="9">
    <source>
        <dbReference type="SAM" id="Phobius"/>
    </source>
</evidence>
<dbReference type="STRING" id="53326.A0A016VJ81"/>
<dbReference type="PANTHER" id="PTHR47331">
    <property type="entry name" value="PHD-TYPE DOMAIN-CONTAINING PROTEIN"/>
    <property type="match status" value="1"/>
</dbReference>
<dbReference type="GO" id="GO:0003964">
    <property type="term" value="F:RNA-directed DNA polymerase activity"/>
    <property type="evidence" value="ECO:0007669"/>
    <property type="project" value="UniProtKB-KW"/>
</dbReference>
<dbReference type="GO" id="GO:0015074">
    <property type="term" value="P:DNA integration"/>
    <property type="evidence" value="ECO:0007669"/>
    <property type="project" value="InterPro"/>
</dbReference>
<dbReference type="Proteomes" id="UP000024635">
    <property type="component" value="Unassembled WGS sequence"/>
</dbReference>
<feature type="compositionally biased region" description="Polar residues" evidence="8">
    <location>
        <begin position="140"/>
        <end position="156"/>
    </location>
</feature>
<dbReference type="PANTHER" id="PTHR47331:SF1">
    <property type="entry name" value="GAG-LIKE PROTEIN"/>
    <property type="match status" value="1"/>
</dbReference>
<dbReference type="GO" id="GO:0004190">
    <property type="term" value="F:aspartic-type endopeptidase activity"/>
    <property type="evidence" value="ECO:0007669"/>
    <property type="project" value="InterPro"/>
</dbReference>
<protein>
    <recommendedName>
        <fullName evidence="10">Integrase catalytic domain-containing protein</fullName>
    </recommendedName>
</protein>
<feature type="region of interest" description="Disordered" evidence="8">
    <location>
        <begin position="439"/>
        <end position="506"/>
    </location>
</feature>
<keyword evidence="3" id="KW-0540">Nuclease</keyword>
<reference evidence="12" key="1">
    <citation type="journal article" date="2015" name="Nat. Genet.">
        <title>The genome and transcriptome of the zoonotic hookworm Ancylostoma ceylanicum identify infection-specific gene families.</title>
        <authorList>
            <person name="Schwarz E.M."/>
            <person name="Hu Y."/>
            <person name="Antoshechkin I."/>
            <person name="Miller M.M."/>
            <person name="Sternberg P.W."/>
            <person name="Aroian R.V."/>
        </authorList>
    </citation>
    <scope>NUCLEOTIDE SEQUENCE</scope>
    <source>
        <strain evidence="12">HY135</strain>
    </source>
</reference>
<dbReference type="OrthoDB" id="5855725at2759"/>
<name>A0A016VJ81_9BILA</name>
<dbReference type="GO" id="GO:0006508">
    <property type="term" value="P:proteolysis"/>
    <property type="evidence" value="ECO:0007669"/>
    <property type="project" value="InterPro"/>
</dbReference>
<gene>
    <name evidence="11" type="primary">Acey_s0009.g673</name>
    <name evidence="11" type="ORF">Y032_0009g673</name>
</gene>
<evidence type="ECO:0000256" key="7">
    <source>
        <dbReference type="SAM" id="Coils"/>
    </source>
</evidence>
<proteinExistence type="predicted"/>
<keyword evidence="4" id="KW-0255">Endonuclease</keyword>
<dbReference type="SUPFAM" id="SSF56672">
    <property type="entry name" value="DNA/RNA polymerases"/>
    <property type="match status" value="1"/>
</dbReference>
<dbReference type="InterPro" id="IPR043128">
    <property type="entry name" value="Rev_trsase/Diguanyl_cyclase"/>
</dbReference>
<dbReference type="Gene3D" id="2.60.98.50">
    <property type="match status" value="1"/>
</dbReference>
<keyword evidence="9" id="KW-0472">Membrane</keyword>
<feature type="coiled-coil region" evidence="7">
    <location>
        <begin position="45"/>
        <end position="72"/>
    </location>
</feature>
<keyword evidence="12" id="KW-1185">Reference proteome</keyword>
<keyword evidence="6" id="KW-0695">RNA-directed DNA polymerase</keyword>
<dbReference type="InterPro" id="IPR041588">
    <property type="entry name" value="Integrase_H2C2"/>
</dbReference>
<dbReference type="InterPro" id="IPR001969">
    <property type="entry name" value="Aspartic_peptidase_AS"/>
</dbReference>
<keyword evidence="9" id="KW-1133">Transmembrane helix</keyword>
<dbReference type="GO" id="GO:0003676">
    <property type="term" value="F:nucleic acid binding"/>
    <property type="evidence" value="ECO:0007669"/>
    <property type="project" value="InterPro"/>
</dbReference>
<keyword evidence="1" id="KW-0808">Transferase</keyword>
<feature type="transmembrane region" description="Helical" evidence="9">
    <location>
        <begin position="2560"/>
        <end position="2579"/>
    </location>
</feature>
<organism evidence="11 12">
    <name type="scientific">Ancylostoma ceylanicum</name>
    <dbReference type="NCBI Taxonomy" id="53326"/>
    <lineage>
        <taxon>Eukaryota</taxon>
        <taxon>Metazoa</taxon>
        <taxon>Ecdysozoa</taxon>
        <taxon>Nematoda</taxon>
        <taxon>Chromadorea</taxon>
        <taxon>Rhabditida</taxon>
        <taxon>Rhabditina</taxon>
        <taxon>Rhabditomorpha</taxon>
        <taxon>Strongyloidea</taxon>
        <taxon>Ancylostomatidae</taxon>
        <taxon>Ancylostomatinae</taxon>
        <taxon>Ancylostoma</taxon>
    </lineage>
</organism>
<dbReference type="InterPro" id="IPR009878">
    <property type="entry name" value="Phlebovirus_G2_fusion"/>
</dbReference>
<feature type="compositionally biased region" description="Polar residues" evidence="8">
    <location>
        <begin position="463"/>
        <end position="477"/>
    </location>
</feature>
<feature type="domain" description="Integrase catalytic" evidence="10">
    <location>
        <begin position="1506"/>
        <end position="1688"/>
    </location>
</feature>
<feature type="compositionally biased region" description="Polar residues" evidence="8">
    <location>
        <begin position="492"/>
        <end position="503"/>
    </location>
</feature>
<dbReference type="Gene3D" id="3.30.70.270">
    <property type="match status" value="1"/>
</dbReference>
<dbReference type="GO" id="GO:0004519">
    <property type="term" value="F:endonuclease activity"/>
    <property type="evidence" value="ECO:0007669"/>
    <property type="project" value="UniProtKB-KW"/>
</dbReference>
<dbReference type="Pfam" id="PF17921">
    <property type="entry name" value="Integrase_H2C2"/>
    <property type="match status" value="1"/>
</dbReference>
<evidence type="ECO:0000256" key="3">
    <source>
        <dbReference type="ARBA" id="ARBA00022722"/>
    </source>
</evidence>
<dbReference type="Pfam" id="PF05380">
    <property type="entry name" value="Peptidase_A17"/>
    <property type="match status" value="1"/>
</dbReference>
<dbReference type="InterPro" id="IPR012337">
    <property type="entry name" value="RNaseH-like_sf"/>
</dbReference>
<dbReference type="PROSITE" id="PS00141">
    <property type="entry name" value="ASP_PROTEASE"/>
    <property type="match status" value="1"/>
</dbReference>